<feature type="transmembrane region" description="Helical" evidence="1">
    <location>
        <begin position="44"/>
        <end position="66"/>
    </location>
</feature>
<evidence type="ECO:0000313" key="3">
    <source>
        <dbReference type="Proteomes" id="UP000593567"/>
    </source>
</evidence>
<accession>A0A7J7JAY2</accession>
<evidence type="ECO:0000256" key="1">
    <source>
        <dbReference type="SAM" id="Phobius"/>
    </source>
</evidence>
<name>A0A7J7JAY2_BUGNE</name>
<gene>
    <name evidence="2" type="ORF">EB796_018276</name>
</gene>
<dbReference type="PANTHER" id="PTHR28603:SF1">
    <property type="entry name" value="TRANSMEMBRANE PROTEIN 243"/>
    <property type="match status" value="1"/>
</dbReference>
<keyword evidence="1" id="KW-0472">Membrane</keyword>
<comment type="caution">
    <text evidence="2">The sequence shown here is derived from an EMBL/GenBank/DDBJ whole genome shotgun (WGS) entry which is preliminary data.</text>
</comment>
<feature type="transmembrane region" description="Helical" evidence="1">
    <location>
        <begin position="78"/>
        <end position="98"/>
    </location>
</feature>
<protein>
    <submittedName>
        <fullName evidence="2">TMEM243</fullName>
    </submittedName>
</protein>
<keyword evidence="1" id="KW-1133">Transmembrane helix</keyword>
<reference evidence="2" key="1">
    <citation type="submission" date="2020-06" db="EMBL/GenBank/DDBJ databases">
        <title>Draft genome of Bugula neritina, a colonial animal packing powerful symbionts and potential medicines.</title>
        <authorList>
            <person name="Rayko M."/>
        </authorList>
    </citation>
    <scope>NUCLEOTIDE SEQUENCE [LARGE SCALE GENOMIC DNA]</scope>
    <source>
        <strain evidence="2">Kwan_BN1</strain>
    </source>
</reference>
<organism evidence="2 3">
    <name type="scientific">Bugula neritina</name>
    <name type="common">Brown bryozoan</name>
    <name type="synonym">Sertularia neritina</name>
    <dbReference type="NCBI Taxonomy" id="10212"/>
    <lineage>
        <taxon>Eukaryota</taxon>
        <taxon>Metazoa</taxon>
        <taxon>Spiralia</taxon>
        <taxon>Lophotrochozoa</taxon>
        <taxon>Bryozoa</taxon>
        <taxon>Gymnolaemata</taxon>
        <taxon>Cheilostomatida</taxon>
        <taxon>Flustrina</taxon>
        <taxon>Buguloidea</taxon>
        <taxon>Bugulidae</taxon>
        <taxon>Bugula</taxon>
    </lineage>
</organism>
<dbReference type="EMBL" id="VXIV02002718">
    <property type="protein sequence ID" value="KAF6023410.1"/>
    <property type="molecule type" value="Genomic_DNA"/>
</dbReference>
<dbReference type="PANTHER" id="PTHR28603">
    <property type="entry name" value="TRANSMEMBRANE PROTEIN 243"/>
    <property type="match status" value="1"/>
</dbReference>
<dbReference type="Proteomes" id="UP000593567">
    <property type="component" value="Unassembled WGS sequence"/>
</dbReference>
<proteinExistence type="predicted"/>
<dbReference type="OrthoDB" id="17800at2759"/>
<sequence length="137" mass="15578">MKDHLKYSMEIGVAGSDSNVGRSRDQYEPLDRPLFGESSNRDRLVNLVVGTLTGVMVLSTVISAFAYQGDTSVKVPNVYFALCVLFILISHLILIYWYRQGDLEPKFRNLIYYNAFTMLLLCICANIYIFVVDPSKH</sequence>
<evidence type="ECO:0000313" key="2">
    <source>
        <dbReference type="EMBL" id="KAF6023410.1"/>
    </source>
</evidence>
<dbReference type="AlphaFoldDB" id="A0A7J7JAY2"/>
<dbReference type="Pfam" id="PF10856">
    <property type="entry name" value="DUF2678"/>
    <property type="match status" value="1"/>
</dbReference>
<keyword evidence="3" id="KW-1185">Reference proteome</keyword>
<keyword evidence="1" id="KW-0812">Transmembrane</keyword>
<feature type="transmembrane region" description="Helical" evidence="1">
    <location>
        <begin position="110"/>
        <end position="131"/>
    </location>
</feature>
<dbReference type="InterPro" id="IPR022564">
    <property type="entry name" value="DUF2678"/>
</dbReference>